<evidence type="ECO:0000259" key="14">
    <source>
        <dbReference type="Pfam" id="PF17432"/>
    </source>
</evidence>
<dbReference type="SUPFAM" id="SSF55486">
    <property type="entry name" value="Metalloproteases ('zincins'), catalytic domain"/>
    <property type="match status" value="1"/>
</dbReference>
<proteinExistence type="inferred from homology"/>
<keyword evidence="7" id="KW-0645">Protease</keyword>
<evidence type="ECO:0000256" key="3">
    <source>
        <dbReference type="ARBA" id="ARBA00010136"/>
    </source>
</evidence>
<dbReference type="Pfam" id="PF17900">
    <property type="entry name" value="Peptidase_M1_N"/>
    <property type="match status" value="1"/>
</dbReference>
<keyword evidence="17" id="KW-1185">Reference proteome</keyword>
<dbReference type="SUPFAM" id="SSF63737">
    <property type="entry name" value="Leukotriene A4 hydrolase N-terminal domain"/>
    <property type="match status" value="1"/>
</dbReference>
<feature type="domain" description="Aminopeptidase N-like N-terminal" evidence="15">
    <location>
        <begin position="30"/>
        <end position="197"/>
    </location>
</feature>
<dbReference type="EC" id="3.4.11.2" evidence="4"/>
<evidence type="ECO:0000256" key="5">
    <source>
        <dbReference type="ARBA" id="ARBA00015611"/>
    </source>
</evidence>
<sequence>MQSPSPSSFKVNYIEDYSPPVWLTPKAHIRFDLDTENTVVRTEYEVCLNSDQDGKSLPPLFLNGEGLEFLSLRVDGAICDPGAYQITKDGLTLNDPPGEQFQLVVENKISPKKNTGLEGLYQSNSMLCTQNEPEGFRKITYSVDRPDNMIRFSVSLVGDKEYFPILLSNGNHIETKEIPGGKQEVIWEDPFPKPTYLFAVVAGDLAETKSTYTTLSGKEIVLKIFVDKGNQDKTEFAMYSLKEAMRWDEETFGLEYDLDLYMIVAVDDFNMGAMENKGLNLFNSKLVLADKKSATDETFESILGVVAHEYFHNYTGNRVTLRNWFNLTLKEGLTVFRDQWFTEDKTDPAVKRIKDVTLLMDHQFPEDAGPMSHPIVPKSYVEMNNFYTVTVYEKGAEVIRMLSVILGREGFKKGLKNYLGRYDGKGVTYEEFIRSMEEANQLELPMFRNWYDRKGTPNIEVSEDWDENTGTYSLEFTDTDKTDFPLLFPIPIALFDEDGSVLKEELFIASGFKSEVRWDGFLRKPIASVFRNFSAPVKVKFDRNREDIVFLAKQEKDGFSRFFALQEVIKQCFESSLEGKEIIKMPEVLQVIENTLSDRKNLAKDYLSYLLGFPSIGNLAESLQVFDYEIIEKNRNLWLATIADRFVTSFQEIYEENRISLPTQTRTEIGKRRLQNTSLYYLFHSKNSLSRLGGLALQKQRDAKHMSEELSIVRLLSEMNHELRSESFAMFYEKWKSEPLVLDYWFAAQVGFGADALATVKRLKDHEKFNWSNPNRVRSLIGSFARNPLSFHKADGSGYQFLGESIKKLNSINPQIAANLTKLFQNAWLQTGQRPTIAAEVLEDLLNIPHLSREVTEIVTTIRKGWGL</sequence>
<dbReference type="InterPro" id="IPR035414">
    <property type="entry name" value="Peptidase_M1_pepN_Ig-like"/>
</dbReference>
<comment type="catalytic activity">
    <reaction evidence="1">
        <text>Release of an N-terminal amino acid, Xaa-|-Yaa- from a peptide, amide or arylamide. Xaa is preferably Ala, but may be most amino acids including Pro (slow action). When a terminal hydrophobic residue is followed by a prolyl residue, the two may be released as an intact Xaa-Pro dipeptide.</text>
        <dbReference type="EC" id="3.4.11.2"/>
    </reaction>
</comment>
<evidence type="ECO:0000259" key="13">
    <source>
        <dbReference type="Pfam" id="PF11940"/>
    </source>
</evidence>
<dbReference type="InterPro" id="IPR037144">
    <property type="entry name" value="Peptidase_M1_pepN_C_sf"/>
</dbReference>
<keyword evidence="6 16" id="KW-0031">Aminopeptidase</keyword>
<dbReference type="Gene3D" id="2.60.40.1840">
    <property type="match status" value="1"/>
</dbReference>
<dbReference type="InterPro" id="IPR045357">
    <property type="entry name" value="Aminopeptidase_N-like_N"/>
</dbReference>
<dbReference type="Gene3D" id="2.60.40.1730">
    <property type="entry name" value="tricorn interacting facor f3 domain"/>
    <property type="match status" value="1"/>
</dbReference>
<dbReference type="EMBL" id="RQHV01000061">
    <property type="protein sequence ID" value="TGN08459.1"/>
    <property type="molecule type" value="Genomic_DNA"/>
</dbReference>
<evidence type="ECO:0000256" key="4">
    <source>
        <dbReference type="ARBA" id="ARBA00012564"/>
    </source>
</evidence>
<dbReference type="GO" id="GO:0008270">
    <property type="term" value="F:zinc ion binding"/>
    <property type="evidence" value="ECO:0007669"/>
    <property type="project" value="InterPro"/>
</dbReference>
<dbReference type="PANTHER" id="PTHR46322">
    <property type="entry name" value="PUROMYCIN-SENSITIVE AMINOPEPTIDASE"/>
    <property type="match status" value="1"/>
</dbReference>
<feature type="domain" description="Peptidase M1 alanyl aminopeptidase C-terminal" evidence="14">
    <location>
        <begin position="546"/>
        <end position="862"/>
    </location>
</feature>
<gene>
    <name evidence="16" type="ORF">EHS11_16315</name>
</gene>
<dbReference type="Gene3D" id="3.30.2010.30">
    <property type="match status" value="1"/>
</dbReference>
<dbReference type="Gene3D" id="1.25.50.10">
    <property type="entry name" value="Peptidase M1, alanyl aminopeptidase, C-terminal domain"/>
    <property type="match status" value="1"/>
</dbReference>
<dbReference type="Pfam" id="PF17432">
    <property type="entry name" value="DUF3458_C"/>
    <property type="match status" value="1"/>
</dbReference>
<evidence type="ECO:0000256" key="6">
    <source>
        <dbReference type="ARBA" id="ARBA00022438"/>
    </source>
</evidence>
<keyword evidence="8" id="KW-0479">Metal-binding</keyword>
<dbReference type="InterPro" id="IPR042097">
    <property type="entry name" value="Aminopeptidase_N-like_N_sf"/>
</dbReference>
<evidence type="ECO:0000313" key="16">
    <source>
        <dbReference type="EMBL" id="TGN08459.1"/>
    </source>
</evidence>
<dbReference type="CDD" id="cd09600">
    <property type="entry name" value="M1_APN"/>
    <property type="match status" value="1"/>
</dbReference>
<dbReference type="InterPro" id="IPR012779">
    <property type="entry name" value="Peptidase_M1_pepN"/>
</dbReference>
<dbReference type="Pfam" id="PF01433">
    <property type="entry name" value="Peptidase_M1"/>
    <property type="match status" value="1"/>
</dbReference>
<protein>
    <recommendedName>
        <fullName evidence="5">Aminopeptidase N</fullName>
        <ecNumber evidence="4">3.4.11.2</ecNumber>
    </recommendedName>
</protein>
<dbReference type="InterPro" id="IPR038438">
    <property type="entry name" value="PepN_Ig-like_sf"/>
</dbReference>
<accession>A0A4R9LP47</accession>
<dbReference type="PANTHER" id="PTHR46322:SF1">
    <property type="entry name" value="PUROMYCIN-SENSITIVE AMINOPEPTIDASE"/>
    <property type="match status" value="1"/>
</dbReference>
<dbReference type="NCBIfam" id="TIGR02414">
    <property type="entry name" value="pepN_proteo"/>
    <property type="match status" value="1"/>
</dbReference>
<dbReference type="GO" id="GO:0016285">
    <property type="term" value="F:alanyl aminopeptidase activity"/>
    <property type="evidence" value="ECO:0007669"/>
    <property type="project" value="UniProtKB-EC"/>
</dbReference>
<evidence type="ECO:0000256" key="11">
    <source>
        <dbReference type="ARBA" id="ARBA00023049"/>
    </source>
</evidence>
<evidence type="ECO:0000259" key="12">
    <source>
        <dbReference type="Pfam" id="PF01433"/>
    </source>
</evidence>
<keyword evidence="10" id="KW-0862">Zinc</keyword>
<dbReference type="AlphaFoldDB" id="A0A4R9LP47"/>
<keyword evidence="11" id="KW-0482">Metalloprotease</keyword>
<evidence type="ECO:0000256" key="7">
    <source>
        <dbReference type="ARBA" id="ARBA00022670"/>
    </source>
</evidence>
<keyword evidence="9" id="KW-0378">Hydrolase</keyword>
<dbReference type="FunFam" id="3.30.2010.30:FF:000002">
    <property type="entry name" value="Putative aminopeptidase N"/>
    <property type="match status" value="1"/>
</dbReference>
<dbReference type="InterPro" id="IPR027268">
    <property type="entry name" value="Peptidase_M4/M1_CTD_sf"/>
</dbReference>
<comment type="cofactor">
    <cofactor evidence="2">
        <name>Zn(2+)</name>
        <dbReference type="ChEBI" id="CHEBI:29105"/>
    </cofactor>
</comment>
<feature type="domain" description="Peptidase M1 membrane alanine aminopeptidase" evidence="12">
    <location>
        <begin position="236"/>
        <end position="447"/>
    </location>
</feature>
<comment type="caution">
    <text evidence="16">The sequence shown here is derived from an EMBL/GenBank/DDBJ whole genome shotgun (WGS) entry which is preliminary data.</text>
</comment>
<dbReference type="Gene3D" id="1.10.390.10">
    <property type="entry name" value="Neutral Protease Domain 2"/>
    <property type="match status" value="1"/>
</dbReference>
<evidence type="ECO:0000256" key="9">
    <source>
        <dbReference type="ARBA" id="ARBA00022801"/>
    </source>
</evidence>
<dbReference type="InterPro" id="IPR001930">
    <property type="entry name" value="Peptidase_M1"/>
</dbReference>
<dbReference type="InterPro" id="IPR024601">
    <property type="entry name" value="Peptidase_M1_pepN_C"/>
</dbReference>
<reference evidence="16" key="1">
    <citation type="journal article" date="2019" name="PLoS Negl. Trop. Dis.">
        <title>Revisiting the worldwide diversity of Leptospira species in the environment.</title>
        <authorList>
            <person name="Vincent A.T."/>
            <person name="Schiettekatte O."/>
            <person name="Bourhy P."/>
            <person name="Veyrier F.J."/>
            <person name="Picardeau M."/>
        </authorList>
    </citation>
    <scope>NUCLEOTIDE SEQUENCE [LARGE SCALE GENOMIC DNA]</scope>
    <source>
        <strain evidence="16">201400974</strain>
    </source>
</reference>
<name>A0A4R9LP47_9LEPT</name>
<dbReference type="GO" id="GO:0006508">
    <property type="term" value="P:proteolysis"/>
    <property type="evidence" value="ECO:0007669"/>
    <property type="project" value="UniProtKB-KW"/>
</dbReference>
<evidence type="ECO:0000256" key="10">
    <source>
        <dbReference type="ARBA" id="ARBA00022833"/>
    </source>
</evidence>
<evidence type="ECO:0000256" key="1">
    <source>
        <dbReference type="ARBA" id="ARBA00000098"/>
    </source>
</evidence>
<dbReference type="RefSeq" id="WP_135765411.1">
    <property type="nucleotide sequence ID" value="NZ_RQHV01000061.1"/>
</dbReference>
<organism evidence="16 17">
    <name type="scientific">Leptospira ilyithenensis</name>
    <dbReference type="NCBI Taxonomy" id="2484901"/>
    <lineage>
        <taxon>Bacteria</taxon>
        <taxon>Pseudomonadati</taxon>
        <taxon>Spirochaetota</taxon>
        <taxon>Spirochaetia</taxon>
        <taxon>Leptospirales</taxon>
        <taxon>Leptospiraceae</taxon>
        <taxon>Leptospira</taxon>
    </lineage>
</organism>
<evidence type="ECO:0000256" key="8">
    <source>
        <dbReference type="ARBA" id="ARBA00022723"/>
    </source>
</evidence>
<evidence type="ECO:0000259" key="15">
    <source>
        <dbReference type="Pfam" id="PF17900"/>
    </source>
</evidence>
<dbReference type="Proteomes" id="UP000298264">
    <property type="component" value="Unassembled WGS sequence"/>
</dbReference>
<dbReference type="GO" id="GO:0008237">
    <property type="term" value="F:metallopeptidase activity"/>
    <property type="evidence" value="ECO:0007669"/>
    <property type="project" value="UniProtKB-KW"/>
</dbReference>
<dbReference type="OrthoDB" id="100605at2"/>
<dbReference type="Pfam" id="PF11940">
    <property type="entry name" value="DUF3458"/>
    <property type="match status" value="1"/>
</dbReference>
<comment type="similarity">
    <text evidence="3">Belongs to the peptidase M1 family.</text>
</comment>
<feature type="domain" description="Peptidase M1 alanyl aminopeptidase Ig-like fold" evidence="13">
    <location>
        <begin position="455"/>
        <end position="541"/>
    </location>
</feature>
<evidence type="ECO:0000313" key="17">
    <source>
        <dbReference type="Proteomes" id="UP000298264"/>
    </source>
</evidence>
<dbReference type="InterPro" id="IPR014782">
    <property type="entry name" value="Peptidase_M1_dom"/>
</dbReference>
<evidence type="ECO:0000256" key="2">
    <source>
        <dbReference type="ARBA" id="ARBA00001947"/>
    </source>
</evidence>
<dbReference type="PRINTS" id="PR00756">
    <property type="entry name" value="ALADIPTASE"/>
</dbReference>